<reference evidence="1" key="1">
    <citation type="submission" date="2025-08" db="UniProtKB">
        <authorList>
            <consortium name="Ensembl"/>
        </authorList>
    </citation>
    <scope>IDENTIFICATION</scope>
</reference>
<reference evidence="1" key="2">
    <citation type="submission" date="2025-09" db="UniProtKB">
        <authorList>
            <consortium name="Ensembl"/>
        </authorList>
    </citation>
    <scope>IDENTIFICATION</scope>
</reference>
<evidence type="ECO:0000313" key="1">
    <source>
        <dbReference type="Ensembl" id="ENSPSTP00000019893.1"/>
    </source>
</evidence>
<proteinExistence type="predicted"/>
<evidence type="ECO:0000313" key="2">
    <source>
        <dbReference type="Proteomes" id="UP000694428"/>
    </source>
</evidence>
<sequence>MTEKILPLYNDTMNFQKFSYTNEDEAWKTYLENPLTAATKAMMRVNGDDDSVAALSLLYDYYMVRYYWGWVSWGRQSHRTSVKVKHAEPPEGVPPPRALCVSCAVLLRKHPAIEDHCCPQSQM</sequence>
<dbReference type="AlphaFoldDB" id="A0A8C9LDU0"/>
<name>A0A8C9LDU0_PAVCR</name>
<protein>
    <submittedName>
        <fullName evidence="1">Uncharacterized protein</fullName>
    </submittedName>
</protein>
<dbReference type="Proteomes" id="UP000694428">
    <property type="component" value="Unplaced"/>
</dbReference>
<accession>A0A8C9LDU0</accession>
<dbReference type="Ensembl" id="ENSPSTT00000020853.1">
    <property type="protein sequence ID" value="ENSPSTP00000019893.1"/>
    <property type="gene ID" value="ENSPSTG00000014407.1"/>
</dbReference>
<organism evidence="1 2">
    <name type="scientific">Pavo cristatus</name>
    <name type="common">Indian peafowl</name>
    <name type="synonym">Blue peafowl</name>
    <dbReference type="NCBI Taxonomy" id="9049"/>
    <lineage>
        <taxon>Eukaryota</taxon>
        <taxon>Metazoa</taxon>
        <taxon>Chordata</taxon>
        <taxon>Craniata</taxon>
        <taxon>Vertebrata</taxon>
        <taxon>Euteleostomi</taxon>
        <taxon>Archelosauria</taxon>
        <taxon>Archosauria</taxon>
        <taxon>Dinosauria</taxon>
        <taxon>Saurischia</taxon>
        <taxon>Theropoda</taxon>
        <taxon>Coelurosauria</taxon>
        <taxon>Aves</taxon>
        <taxon>Neognathae</taxon>
        <taxon>Galloanserae</taxon>
        <taxon>Galliformes</taxon>
        <taxon>Phasianidae</taxon>
        <taxon>Phasianinae</taxon>
        <taxon>Pavo</taxon>
    </lineage>
</organism>
<keyword evidence="2" id="KW-1185">Reference proteome</keyword>